<dbReference type="PANTHER" id="PTHR30061:SF50">
    <property type="entry name" value="MALTOSE_MALTODEXTRIN-BINDING PERIPLASMIC PROTEIN"/>
    <property type="match status" value="1"/>
</dbReference>
<keyword evidence="3 4" id="KW-0732">Signal</keyword>
<dbReference type="RefSeq" id="WP_186981333.1">
    <property type="nucleotide sequence ID" value="NZ_JACOQH010000001.1"/>
</dbReference>
<reference evidence="5 6" key="1">
    <citation type="submission" date="2020-08" db="EMBL/GenBank/DDBJ databases">
        <title>Genome public.</title>
        <authorList>
            <person name="Liu C."/>
            <person name="Sun Q."/>
        </authorList>
    </citation>
    <scope>NUCLEOTIDE SEQUENCE [LARGE SCALE GENOMIC DNA]</scope>
    <source>
        <strain evidence="5 6">BX0805</strain>
    </source>
</reference>
<evidence type="ECO:0000313" key="5">
    <source>
        <dbReference type="EMBL" id="MBC5752481.1"/>
    </source>
</evidence>
<dbReference type="SUPFAM" id="SSF53850">
    <property type="entry name" value="Periplasmic binding protein-like II"/>
    <property type="match status" value="1"/>
</dbReference>
<dbReference type="Gene3D" id="3.40.190.10">
    <property type="entry name" value="Periplasmic binding protein-like II"/>
    <property type="match status" value="2"/>
</dbReference>
<dbReference type="PANTHER" id="PTHR30061">
    <property type="entry name" value="MALTOSE-BINDING PERIPLASMIC PROTEIN"/>
    <property type="match status" value="1"/>
</dbReference>
<keyword evidence="6" id="KW-1185">Reference proteome</keyword>
<keyword evidence="2" id="KW-0813">Transport</keyword>
<organism evidence="5 6">
    <name type="scientific">Roseburia yibonii</name>
    <dbReference type="NCBI Taxonomy" id="2763063"/>
    <lineage>
        <taxon>Bacteria</taxon>
        <taxon>Bacillati</taxon>
        <taxon>Bacillota</taxon>
        <taxon>Clostridia</taxon>
        <taxon>Lachnospirales</taxon>
        <taxon>Lachnospiraceae</taxon>
        <taxon>Roseburia</taxon>
    </lineage>
</organism>
<evidence type="ECO:0000256" key="2">
    <source>
        <dbReference type="ARBA" id="ARBA00022448"/>
    </source>
</evidence>
<evidence type="ECO:0008006" key="7">
    <source>
        <dbReference type="Google" id="ProtNLM"/>
    </source>
</evidence>
<comment type="caution">
    <text evidence="5">The sequence shown here is derived from an EMBL/GenBank/DDBJ whole genome shotgun (WGS) entry which is preliminary data.</text>
</comment>
<feature type="signal peptide" evidence="4">
    <location>
        <begin position="1"/>
        <end position="27"/>
    </location>
</feature>
<evidence type="ECO:0000256" key="3">
    <source>
        <dbReference type="ARBA" id="ARBA00022729"/>
    </source>
</evidence>
<dbReference type="Proteomes" id="UP000621540">
    <property type="component" value="Unassembled WGS sequence"/>
</dbReference>
<gene>
    <name evidence="5" type="ORF">H8Z76_00320</name>
</gene>
<evidence type="ECO:0000313" key="6">
    <source>
        <dbReference type="Proteomes" id="UP000621540"/>
    </source>
</evidence>
<protein>
    <recommendedName>
        <fullName evidence="7">Extracellular solute-binding protein</fullName>
    </recommendedName>
</protein>
<feature type="chain" id="PRO_5045518267" description="Extracellular solute-binding protein" evidence="4">
    <location>
        <begin position="28"/>
        <end position="394"/>
    </location>
</feature>
<sequence>MEKQNKKLLSVTVLLICLAGMAGIAVADGEKASAPQEEKETAEYEQAQPELTLWYTDDSMTGYLYDCAKKYYEESGIAVDVVLKDSLGFVESIYQTSMDDAGYPDIYMIQNDSLGKAYLYGLAAENEDADVFRADDAGNAVTASSCGGKMYAYPLTFHTPVFVYRSDVFATAPASVEQIFAMAQNDELGLIAGNLIEWNVADEFYDFPFVGESFSFDENDMGKLSVTTDEARYAEELAFFGGLTETIDLDTETMTRKQVLDDFNSGATLSAIIDSWDLGAVNGDTCQVAALPAMNDTLSMRGGSYTELLVVNAFTEKEKKAADFASYVTTEAMGDFEAQTGHVPVKGSVITDETSRIIYNAYENSVSIPNTMDVEDFLRELKNRMTAVWNGAPV</sequence>
<accession>A0ABR7I6C5</accession>
<name>A0ABR7I6C5_9FIRM</name>
<proteinExistence type="inferred from homology"/>
<dbReference type="EMBL" id="JACOQH010000001">
    <property type="protein sequence ID" value="MBC5752481.1"/>
    <property type="molecule type" value="Genomic_DNA"/>
</dbReference>
<comment type="similarity">
    <text evidence="1">Belongs to the bacterial solute-binding protein 1 family.</text>
</comment>
<evidence type="ECO:0000256" key="4">
    <source>
        <dbReference type="SAM" id="SignalP"/>
    </source>
</evidence>
<evidence type="ECO:0000256" key="1">
    <source>
        <dbReference type="ARBA" id="ARBA00008520"/>
    </source>
</evidence>